<evidence type="ECO:0000313" key="2">
    <source>
        <dbReference type="EMBL" id="WNM24946.1"/>
    </source>
</evidence>
<dbReference type="Proteomes" id="UP001304125">
    <property type="component" value="Chromosome"/>
</dbReference>
<accession>A0AA96JBA5</accession>
<dbReference type="EMBL" id="CP134879">
    <property type="protein sequence ID" value="WNM24946.1"/>
    <property type="molecule type" value="Genomic_DNA"/>
</dbReference>
<dbReference type="RefSeq" id="WP_313499480.1">
    <property type="nucleotide sequence ID" value="NZ_CP134879.1"/>
</dbReference>
<dbReference type="PROSITE" id="PS51257">
    <property type="entry name" value="PROKAR_LIPOPROTEIN"/>
    <property type="match status" value="1"/>
</dbReference>
<dbReference type="AlphaFoldDB" id="A0AA96JBA5"/>
<dbReference type="KEGG" id="dcp:RN607_02275"/>
<sequence>MKLHAPARIAAVALVVVSLAGCSFAANITTSKQYSASDGVRVELEDVTGLNLLLVATAEGDPAALTGTFENSGTEDVAITLGLGATSDTVTVPAGGVVALGLGDGETAVVGASPANPGMIGQITVETPRSGTESVDVPVLDGTLAEYADTLDKLQSYTG</sequence>
<evidence type="ECO:0000256" key="1">
    <source>
        <dbReference type="SAM" id="SignalP"/>
    </source>
</evidence>
<organism evidence="3">
    <name type="scientific">Demequina capsici</name>
    <dbReference type="NCBI Taxonomy" id="3075620"/>
    <lineage>
        <taxon>Bacteria</taxon>
        <taxon>Bacillati</taxon>
        <taxon>Actinomycetota</taxon>
        <taxon>Actinomycetes</taxon>
        <taxon>Micrococcales</taxon>
        <taxon>Demequinaceae</taxon>
        <taxon>Demequina</taxon>
    </lineage>
</organism>
<dbReference type="EMBL" id="CP134880">
    <property type="protein sequence ID" value="WNM27853.1"/>
    <property type="molecule type" value="Genomic_DNA"/>
</dbReference>
<evidence type="ECO:0000313" key="3">
    <source>
        <dbReference type="EMBL" id="WNM27853.1"/>
    </source>
</evidence>
<proteinExistence type="predicted"/>
<feature type="chain" id="PRO_5044705474" description="DNA modification methylase" evidence="1">
    <location>
        <begin position="26"/>
        <end position="159"/>
    </location>
</feature>
<dbReference type="Proteomes" id="UP001303408">
    <property type="component" value="Chromosome"/>
</dbReference>
<evidence type="ECO:0000313" key="4">
    <source>
        <dbReference type="Proteomes" id="UP001304125"/>
    </source>
</evidence>
<keyword evidence="4" id="KW-1185">Reference proteome</keyword>
<evidence type="ECO:0008006" key="5">
    <source>
        <dbReference type="Google" id="ProtNLM"/>
    </source>
</evidence>
<name>A0AA96JBA5_9MICO</name>
<reference evidence="3 4" key="1">
    <citation type="submission" date="2023-09" db="EMBL/GenBank/DDBJ databases">
        <title>Demequina sp. a novel bacteria isolated from Capsicum annuum.</title>
        <authorList>
            <person name="Humaira Z."/>
            <person name="Lee J."/>
            <person name="Cho D."/>
        </authorList>
    </citation>
    <scope>NUCLEOTIDE SEQUENCE</scope>
    <source>
        <strain evidence="2 4">OYTSA14</strain>
        <strain evidence="3">PMTSA13</strain>
    </source>
</reference>
<gene>
    <name evidence="2" type="ORF">RN606_02000</name>
    <name evidence="3" type="ORF">RN607_02275</name>
</gene>
<feature type="signal peptide" evidence="1">
    <location>
        <begin position="1"/>
        <end position="25"/>
    </location>
</feature>
<keyword evidence="1" id="KW-0732">Signal</keyword>
<accession>A0AA96JAQ1</accession>
<protein>
    <recommendedName>
        <fullName evidence="5">DNA modification methylase</fullName>
    </recommendedName>
</protein>